<evidence type="ECO:0000313" key="4">
    <source>
        <dbReference type="Proteomes" id="UP001589789"/>
    </source>
</evidence>
<feature type="transmembrane region" description="Helical" evidence="2">
    <location>
        <begin position="94"/>
        <end position="113"/>
    </location>
</feature>
<protein>
    <recommendedName>
        <fullName evidence="5">Glycosyltransferase RgtA/B/C/D-like domain-containing protein</fullName>
    </recommendedName>
</protein>
<dbReference type="EMBL" id="JBHLVZ010000002">
    <property type="protein sequence ID" value="MFC0384953.1"/>
    <property type="molecule type" value="Genomic_DNA"/>
</dbReference>
<feature type="transmembrane region" description="Helical" evidence="2">
    <location>
        <begin position="144"/>
        <end position="175"/>
    </location>
</feature>
<feature type="transmembrane region" description="Helical" evidence="2">
    <location>
        <begin position="341"/>
        <end position="360"/>
    </location>
</feature>
<evidence type="ECO:0008006" key="5">
    <source>
        <dbReference type="Google" id="ProtNLM"/>
    </source>
</evidence>
<sequence>MRPLAAILAGGLMLVWPAFLSGYPLVFSDTSAFVHQTLGPLMIWDKPWIYGPLIFPLHWHRSLWPVVLAQGLMLSHLLWLAARAFGGGAGPGRHLLLCAVLAALTAAPFSAALVMPDALTPAVVLCALLLGFGRAALSRREAAWLGLLAAAGTAAHLSNLPVLGTLAVVSVLAGWRAAARVALPLAAAVALLLLTNFVGHGRAALSPYGATFLLARMVANGPAIRTIEARCPEAGWALCAARGALAPYGPGACAARRCSRDMLASDILLWDPDSPINRDGAGEPREFGGRALAGEAGTIIRATLAREPFAVALDAARDTLAQLFSNRVGDTLERRHVGESLVWHLAGFGPVEAARLRAGAQWRGDLPGLVAPLLWVQGPVLALGALGLAVLGWRGRRERAALGFALGIGAAVLANAFATGALSGPHDRYGARLAWVLVAGAAVLSFRRQPAGGAAGAVTAAGRPSSAAGSAAPARGGSPHAA</sequence>
<comment type="caution">
    <text evidence="3">The sequence shown here is derived from an EMBL/GenBank/DDBJ whole genome shotgun (WGS) entry which is preliminary data.</text>
</comment>
<keyword evidence="2" id="KW-1133">Transmembrane helix</keyword>
<evidence type="ECO:0000256" key="1">
    <source>
        <dbReference type="SAM" id="MobiDB-lite"/>
    </source>
</evidence>
<keyword evidence="4" id="KW-1185">Reference proteome</keyword>
<keyword evidence="2" id="KW-0472">Membrane</keyword>
<dbReference type="RefSeq" id="WP_377049084.1">
    <property type="nucleotide sequence ID" value="NZ_JBHLVZ010000002.1"/>
</dbReference>
<reference evidence="3 4" key="1">
    <citation type="submission" date="2024-09" db="EMBL/GenBank/DDBJ databases">
        <authorList>
            <person name="Sun Q."/>
            <person name="Mori K."/>
        </authorList>
    </citation>
    <scope>NUCLEOTIDE SEQUENCE [LARGE SCALE GENOMIC DNA]</scope>
    <source>
        <strain evidence="3 4">CCM 7468</strain>
    </source>
</reference>
<feature type="transmembrane region" description="Helical" evidence="2">
    <location>
        <begin position="119"/>
        <end position="137"/>
    </location>
</feature>
<feature type="transmembrane region" description="Helical" evidence="2">
    <location>
        <begin position="372"/>
        <end position="393"/>
    </location>
</feature>
<name>A0ABV6IMW8_9PROT</name>
<accession>A0ABV6IMW8</accession>
<feature type="region of interest" description="Disordered" evidence="1">
    <location>
        <begin position="456"/>
        <end position="482"/>
    </location>
</feature>
<feature type="transmembrane region" description="Helical" evidence="2">
    <location>
        <begin position="400"/>
        <end position="423"/>
    </location>
</feature>
<keyword evidence="2" id="KW-0812">Transmembrane</keyword>
<evidence type="ECO:0000313" key="3">
    <source>
        <dbReference type="EMBL" id="MFC0384953.1"/>
    </source>
</evidence>
<gene>
    <name evidence="3" type="ORF">ACFFIC_05230</name>
</gene>
<evidence type="ECO:0000256" key="2">
    <source>
        <dbReference type="SAM" id="Phobius"/>
    </source>
</evidence>
<feature type="transmembrane region" description="Helical" evidence="2">
    <location>
        <begin position="429"/>
        <end position="446"/>
    </location>
</feature>
<dbReference type="Proteomes" id="UP001589789">
    <property type="component" value="Unassembled WGS sequence"/>
</dbReference>
<organism evidence="3 4">
    <name type="scientific">Muricoccus vinaceus</name>
    <dbReference type="NCBI Taxonomy" id="424704"/>
    <lineage>
        <taxon>Bacteria</taxon>
        <taxon>Pseudomonadati</taxon>
        <taxon>Pseudomonadota</taxon>
        <taxon>Alphaproteobacteria</taxon>
        <taxon>Acetobacterales</taxon>
        <taxon>Roseomonadaceae</taxon>
        <taxon>Muricoccus</taxon>
    </lineage>
</organism>
<proteinExistence type="predicted"/>
<feature type="transmembrane region" description="Helical" evidence="2">
    <location>
        <begin position="62"/>
        <end position="82"/>
    </location>
</feature>
<feature type="transmembrane region" description="Helical" evidence="2">
    <location>
        <begin position="181"/>
        <end position="199"/>
    </location>
</feature>